<sequence>MFRSNRRDFLQMGAMSAGLFPAAIRRAMALPAHRRAGTIEDVQHIVVFMQENRSFDHYFGHMSGVRGVNDRFPVLRADGVPMWRQARGKGEAGEIVPFRLNTKSSGAECVMDLDHSWDPTHAAINAGRNDQWPKHKTDMTMGYYTRQDLPFHYALADAFTVCDHYFCSTPCQTHPNRFYLMTGTVDPTGVGGGPILDNIDWVDRKFYKTVPPPFTWTTFPERLEQAGVSWQVYQEGLEVTDLLNGNFGTNVLMNFRNFVTAPEGSALRRRAMTRRTLDDLKADVTADRLPSVSWLLPPAVFSEHPRWSPGYGAVYISRVLDALTSNPDVWARTVFLVMYDENDGYFDHVPPPQPPTPALPGKSTVHAAGEIHDRVPDLNTGRYTADNLPYGLGPRVPMMAISPWSTGGYVCSEVFDHTSVIRFIERRFGVNEPNITPWRRAVCGDLTSAFDFSLPVHRRADLPDTSGYRAAVDASCHLPDPAISPTSRFADIGRQEEGTRPARPLPYDLAVEESTGANGALALRFVNTGQAAACLYVYRELSDETPRRYTVEPGRNLDDIWLPDGEAPLILTVMGPNGFIRRYHREGRPDVGTAGVIASVRHDGARDVLHLALKSDGDAVHVVVRDNAYGRTEMAIDVPAHETVDRRIALSASANWYDFTVLTEGGRNTTRFAGHVENGRTSTTDPAMHAPVLDPPLREYSPA</sequence>
<dbReference type="EMBL" id="JABEQF010000011">
    <property type="protein sequence ID" value="MBB2191033.1"/>
    <property type="molecule type" value="Genomic_DNA"/>
</dbReference>
<dbReference type="Pfam" id="PF05506">
    <property type="entry name" value="PLipase_C_C"/>
    <property type="match status" value="2"/>
</dbReference>
<dbReference type="GO" id="GO:0016042">
    <property type="term" value="P:lipid catabolic process"/>
    <property type="evidence" value="ECO:0007669"/>
    <property type="project" value="InterPro"/>
</dbReference>
<comment type="caution">
    <text evidence="6">The sequence shown here is derived from an EMBL/GenBank/DDBJ whole genome shotgun (WGS) entry which is preliminary data.</text>
</comment>
<organism evidence="6 7">
    <name type="scientific">Gluconacetobacter azotocaptans</name>
    <dbReference type="NCBI Taxonomy" id="142834"/>
    <lineage>
        <taxon>Bacteria</taxon>
        <taxon>Pseudomonadati</taxon>
        <taxon>Pseudomonadota</taxon>
        <taxon>Alphaproteobacteria</taxon>
        <taxon>Acetobacterales</taxon>
        <taxon>Acetobacteraceae</taxon>
        <taxon>Gluconacetobacter</taxon>
    </lineage>
</organism>
<dbReference type="RefSeq" id="WP_183120165.1">
    <property type="nucleotide sequence ID" value="NZ_JABEQF010000011.1"/>
</dbReference>
<dbReference type="NCBIfam" id="TIGR03396">
    <property type="entry name" value="PC_PLC"/>
    <property type="match status" value="1"/>
</dbReference>
<evidence type="ECO:0000256" key="2">
    <source>
        <dbReference type="ARBA" id="ARBA00012018"/>
    </source>
</evidence>
<dbReference type="Proteomes" id="UP000555756">
    <property type="component" value="Unassembled WGS sequence"/>
</dbReference>
<dbReference type="InterPro" id="IPR006311">
    <property type="entry name" value="TAT_signal"/>
</dbReference>
<evidence type="ECO:0000256" key="4">
    <source>
        <dbReference type="SAM" id="MobiDB-lite"/>
    </source>
</evidence>
<evidence type="ECO:0000313" key="7">
    <source>
        <dbReference type="Proteomes" id="UP000555756"/>
    </source>
</evidence>
<dbReference type="InterPro" id="IPR007312">
    <property type="entry name" value="Phosphoesterase"/>
</dbReference>
<feature type="domain" description="Bacterial phospholipase C C-terminal" evidence="5">
    <location>
        <begin position="601"/>
        <end position="675"/>
    </location>
</feature>
<gene>
    <name evidence="6" type="ORF">HLH34_13865</name>
</gene>
<accession>A0A7W4JUD8</accession>
<dbReference type="AlphaFoldDB" id="A0A7W4JUD8"/>
<keyword evidence="7" id="KW-1185">Reference proteome</keyword>
<dbReference type="EC" id="3.1.4.3" evidence="2"/>
<dbReference type="InterPro" id="IPR017850">
    <property type="entry name" value="Alkaline_phosphatase_core_sf"/>
</dbReference>
<dbReference type="InterPro" id="IPR017767">
    <property type="entry name" value="PC-PLC"/>
</dbReference>
<feature type="region of interest" description="Disordered" evidence="4">
    <location>
        <begin position="676"/>
        <end position="703"/>
    </location>
</feature>
<evidence type="ECO:0000256" key="3">
    <source>
        <dbReference type="ARBA" id="ARBA00022801"/>
    </source>
</evidence>
<dbReference type="GO" id="GO:0034480">
    <property type="term" value="F:phosphatidylcholine phospholipase C activity"/>
    <property type="evidence" value="ECO:0007669"/>
    <property type="project" value="UniProtKB-EC"/>
</dbReference>
<evidence type="ECO:0000259" key="5">
    <source>
        <dbReference type="Pfam" id="PF05506"/>
    </source>
</evidence>
<dbReference type="PANTHER" id="PTHR31956:SF1">
    <property type="entry name" value="NON-SPECIFIC PHOSPHOLIPASE C1"/>
    <property type="match status" value="1"/>
</dbReference>
<protein>
    <recommendedName>
        <fullName evidence="2">phospholipase C</fullName>
        <ecNumber evidence="2">3.1.4.3</ecNumber>
    </recommendedName>
</protein>
<dbReference type="CDD" id="cd16014">
    <property type="entry name" value="PLC"/>
    <property type="match status" value="1"/>
</dbReference>
<dbReference type="PROSITE" id="PS51318">
    <property type="entry name" value="TAT"/>
    <property type="match status" value="1"/>
</dbReference>
<proteinExistence type="inferred from homology"/>
<name>A0A7W4JUD8_9PROT</name>
<dbReference type="Gene3D" id="3.40.720.10">
    <property type="entry name" value="Alkaline Phosphatase, subunit A"/>
    <property type="match status" value="2"/>
</dbReference>
<dbReference type="InterPro" id="IPR008475">
    <property type="entry name" value="PLipase_C_C"/>
</dbReference>
<comment type="similarity">
    <text evidence="1">Belongs to the bacterial phospholipase C family.</text>
</comment>
<reference evidence="6 7" key="1">
    <citation type="submission" date="2020-04" db="EMBL/GenBank/DDBJ databases">
        <title>Description of novel Gluconacetobacter.</title>
        <authorList>
            <person name="Sombolestani A."/>
        </authorList>
    </citation>
    <scope>NUCLEOTIDE SEQUENCE [LARGE SCALE GENOMIC DNA]</scope>
    <source>
        <strain evidence="6 7">LMG 21311</strain>
    </source>
</reference>
<keyword evidence="3" id="KW-0378">Hydrolase</keyword>
<dbReference type="Pfam" id="PF04185">
    <property type="entry name" value="Phosphoesterase"/>
    <property type="match status" value="1"/>
</dbReference>
<feature type="domain" description="Bacterial phospholipase C C-terminal" evidence="5">
    <location>
        <begin position="501"/>
        <end position="583"/>
    </location>
</feature>
<evidence type="ECO:0000313" key="6">
    <source>
        <dbReference type="EMBL" id="MBB2191033.1"/>
    </source>
</evidence>
<evidence type="ECO:0000256" key="1">
    <source>
        <dbReference type="ARBA" id="ARBA00009717"/>
    </source>
</evidence>
<dbReference type="PANTHER" id="PTHR31956">
    <property type="entry name" value="NON-SPECIFIC PHOSPHOLIPASE C4-RELATED"/>
    <property type="match status" value="1"/>
</dbReference>